<dbReference type="EMBL" id="JAFELM010000022">
    <property type="protein sequence ID" value="MBM6617463.1"/>
    <property type="molecule type" value="Genomic_DNA"/>
</dbReference>
<accession>A0ABS2DG82</accession>
<keyword evidence="2" id="KW-1185">Reference proteome</keyword>
<name>A0ABS2DG82_9BACI</name>
<dbReference type="RefSeq" id="WP_204202837.1">
    <property type="nucleotide sequence ID" value="NZ_JAFELM010000022.1"/>
</dbReference>
<evidence type="ECO:0000313" key="1">
    <source>
        <dbReference type="EMBL" id="MBM6617463.1"/>
    </source>
</evidence>
<proteinExistence type="predicted"/>
<sequence>MIHFEEIFIKKSTSLGGGSKELVVHAKTDTDTFEFIMFQPAEGAEWLLDELAYIYYKNDESNALQIFIQPNQFKEYQAYLVNHPIVHSS</sequence>
<reference evidence="1 2" key="1">
    <citation type="submission" date="2021-02" db="EMBL/GenBank/DDBJ databases">
        <title>Bacillus sp. RD4P76, an endophyte from a halophyte.</title>
        <authorList>
            <person name="Sun J.-Q."/>
        </authorList>
    </citation>
    <scope>NUCLEOTIDE SEQUENCE [LARGE SCALE GENOMIC DNA]</scope>
    <source>
        <strain evidence="1 2">RD4P76</strain>
    </source>
</reference>
<dbReference type="Proteomes" id="UP001518925">
    <property type="component" value="Unassembled WGS sequence"/>
</dbReference>
<protein>
    <submittedName>
        <fullName evidence="1">Uncharacterized protein</fullName>
    </submittedName>
</protein>
<organism evidence="1 2">
    <name type="scientific">Bacillus suaedaesalsae</name>
    <dbReference type="NCBI Taxonomy" id="2810349"/>
    <lineage>
        <taxon>Bacteria</taxon>
        <taxon>Bacillati</taxon>
        <taxon>Bacillota</taxon>
        <taxon>Bacilli</taxon>
        <taxon>Bacillales</taxon>
        <taxon>Bacillaceae</taxon>
        <taxon>Bacillus</taxon>
    </lineage>
</organism>
<evidence type="ECO:0000313" key="2">
    <source>
        <dbReference type="Proteomes" id="UP001518925"/>
    </source>
</evidence>
<comment type="caution">
    <text evidence="1">The sequence shown here is derived from an EMBL/GenBank/DDBJ whole genome shotgun (WGS) entry which is preliminary data.</text>
</comment>
<gene>
    <name evidence="1" type="ORF">JR050_07205</name>
</gene>